<dbReference type="AlphaFoldDB" id="A0A7S4FYB5"/>
<reference evidence="1" key="1">
    <citation type="submission" date="2021-01" db="EMBL/GenBank/DDBJ databases">
        <authorList>
            <person name="Corre E."/>
            <person name="Pelletier E."/>
            <person name="Niang G."/>
            <person name="Scheremetjew M."/>
            <person name="Finn R."/>
            <person name="Kale V."/>
            <person name="Holt S."/>
            <person name="Cochrane G."/>
            <person name="Meng A."/>
            <person name="Brown T."/>
            <person name="Cohen L."/>
        </authorList>
    </citation>
    <scope>NUCLEOTIDE SEQUENCE</scope>
    <source>
        <strain evidence="1">CCMP1594</strain>
    </source>
</reference>
<sequence length="106" mass="11293">MRTTGSGQVCVKHEGLPISVFFVGVPPGGAWDWGAVCLGRGKGGAQPRAKSYWIAATQRHMASKRNGKEGQGVWVCVCARACVRVCARCEGVSSYLRLAWVCGLPV</sequence>
<evidence type="ECO:0000313" key="1">
    <source>
        <dbReference type="EMBL" id="CAE0819090.1"/>
    </source>
</evidence>
<dbReference type="EMBL" id="HBJA01086784">
    <property type="protein sequence ID" value="CAE0819090.1"/>
    <property type="molecule type" value="Transcribed_RNA"/>
</dbReference>
<protein>
    <submittedName>
        <fullName evidence="1">Uncharacterized protein</fullName>
    </submittedName>
</protein>
<proteinExistence type="predicted"/>
<name>A0A7S4FYB5_9EUGL</name>
<accession>A0A7S4FYB5</accession>
<organism evidence="1">
    <name type="scientific">Eutreptiella gymnastica</name>
    <dbReference type="NCBI Taxonomy" id="73025"/>
    <lineage>
        <taxon>Eukaryota</taxon>
        <taxon>Discoba</taxon>
        <taxon>Euglenozoa</taxon>
        <taxon>Euglenida</taxon>
        <taxon>Spirocuta</taxon>
        <taxon>Euglenophyceae</taxon>
        <taxon>Eutreptiales</taxon>
        <taxon>Eutreptiaceae</taxon>
        <taxon>Eutreptiella</taxon>
    </lineage>
</organism>
<gene>
    <name evidence="1" type="ORF">EGYM00163_LOCUS30259</name>
</gene>